<dbReference type="Gene3D" id="3.90.20.10">
    <property type="match status" value="1"/>
</dbReference>
<dbReference type="AlphaFoldDB" id="A0A4Q0SYB5"/>
<dbReference type="RefSeq" id="WP_128914675.1">
    <property type="nucleotide sequence ID" value="NZ_RDSM01000003.1"/>
</dbReference>
<evidence type="ECO:0000313" key="2">
    <source>
        <dbReference type="Proteomes" id="UP000289437"/>
    </source>
</evidence>
<dbReference type="EMBL" id="RDSM01000003">
    <property type="protein sequence ID" value="RXH54980.1"/>
    <property type="molecule type" value="Genomic_DNA"/>
</dbReference>
<organism evidence="1 2">
    <name type="scientific">Granulicella sibirica</name>
    <dbReference type="NCBI Taxonomy" id="2479048"/>
    <lineage>
        <taxon>Bacteria</taxon>
        <taxon>Pseudomonadati</taxon>
        <taxon>Acidobacteriota</taxon>
        <taxon>Terriglobia</taxon>
        <taxon>Terriglobales</taxon>
        <taxon>Acidobacteriaceae</taxon>
        <taxon>Granulicella</taxon>
    </lineage>
</organism>
<accession>A0A4Q0SYB5</accession>
<gene>
    <name evidence="1" type="ORF">GRAN_4084</name>
</gene>
<comment type="caution">
    <text evidence="1">The sequence shown here is derived from an EMBL/GenBank/DDBJ whole genome shotgun (WGS) entry which is preliminary data.</text>
</comment>
<reference evidence="2" key="2">
    <citation type="submission" date="2019-02" db="EMBL/GenBank/DDBJ databases">
        <title>Granulicella sibirica sp. nov., a psychrotolerant acidobacterium isolated from an organic soil layer in forested tundra, West Siberia.</title>
        <authorList>
            <person name="Oshkin I.Y."/>
            <person name="Kulichevskaya I.S."/>
            <person name="Rijpstra W.I.C."/>
            <person name="Sinninghe Damste J.S."/>
            <person name="Rakitin A.L."/>
            <person name="Ravin N.V."/>
            <person name="Dedysh S.N."/>
        </authorList>
    </citation>
    <scope>NUCLEOTIDE SEQUENCE [LARGE SCALE GENOMIC DNA]</scope>
    <source>
        <strain evidence="2">AF10</strain>
    </source>
</reference>
<proteinExistence type="predicted"/>
<keyword evidence="2" id="KW-1185">Reference proteome</keyword>
<dbReference type="Proteomes" id="UP000289437">
    <property type="component" value="Unassembled WGS sequence"/>
</dbReference>
<evidence type="ECO:0000313" key="1">
    <source>
        <dbReference type="EMBL" id="RXH54980.1"/>
    </source>
</evidence>
<dbReference type="OrthoDB" id="126306at2"/>
<sequence>MGTIDDVRKVIQDLVAPDLKALSARIDGLEKTVNARFDAVEKTATARFESVDSRFKGVDVKFEQSEKTMNARFDTIETKIQAGSVRLDALAAQMAANHAVLLNALEIDKRLARLEEKANPPQHV</sequence>
<reference evidence="1 2" key="1">
    <citation type="submission" date="2018-11" db="EMBL/GenBank/DDBJ databases">
        <authorList>
            <person name="Mardanov A.V."/>
            <person name="Ravin N.V."/>
            <person name="Dedysh S.N."/>
        </authorList>
    </citation>
    <scope>NUCLEOTIDE SEQUENCE [LARGE SCALE GENOMIC DNA]</scope>
    <source>
        <strain evidence="1 2">AF10</strain>
    </source>
</reference>
<name>A0A4Q0SYB5_9BACT</name>
<protein>
    <submittedName>
        <fullName evidence="1">Uncharacterized protein</fullName>
    </submittedName>
</protein>